<feature type="domain" description="AAA+ ATPase" evidence="4">
    <location>
        <begin position="231"/>
        <end position="363"/>
    </location>
</feature>
<dbReference type="Gene3D" id="3.40.50.300">
    <property type="entry name" value="P-loop containing nucleotide triphosphate hydrolases"/>
    <property type="match status" value="1"/>
</dbReference>
<keyword evidence="3" id="KW-0472">Membrane</keyword>
<dbReference type="InterPro" id="IPR027417">
    <property type="entry name" value="P-loop_NTPase"/>
</dbReference>
<evidence type="ECO:0000313" key="6">
    <source>
        <dbReference type="EMBL" id="RYP03497.1"/>
    </source>
</evidence>
<dbReference type="EMBL" id="QJNU01000255">
    <property type="protein sequence ID" value="RYP03497.1"/>
    <property type="molecule type" value="Genomic_DNA"/>
</dbReference>
<organism evidence="6 7">
    <name type="scientific">Monosporascus ibericus</name>
    <dbReference type="NCBI Taxonomy" id="155417"/>
    <lineage>
        <taxon>Eukaryota</taxon>
        <taxon>Fungi</taxon>
        <taxon>Dikarya</taxon>
        <taxon>Ascomycota</taxon>
        <taxon>Pezizomycotina</taxon>
        <taxon>Sordariomycetes</taxon>
        <taxon>Xylariomycetidae</taxon>
        <taxon>Xylariales</taxon>
        <taxon>Xylariales incertae sedis</taxon>
        <taxon>Monosporascus</taxon>
    </lineage>
</organism>
<dbReference type="Pfam" id="PF08740">
    <property type="entry name" value="BCS1_N"/>
    <property type="match status" value="1"/>
</dbReference>
<evidence type="ECO:0000256" key="1">
    <source>
        <dbReference type="ARBA" id="ARBA00004434"/>
    </source>
</evidence>
<comment type="subcellular location">
    <subcellularLocation>
        <location evidence="1">Mitochondrion inner membrane</location>
        <topology evidence="1">Single-pass membrane protein</topology>
    </subcellularLocation>
</comment>
<dbReference type="InterPro" id="IPR014851">
    <property type="entry name" value="BCS1_N"/>
</dbReference>
<dbReference type="GO" id="GO:0005524">
    <property type="term" value="F:ATP binding"/>
    <property type="evidence" value="ECO:0007669"/>
    <property type="project" value="InterPro"/>
</dbReference>
<dbReference type="SMART" id="SM01024">
    <property type="entry name" value="BCS1_N"/>
    <property type="match status" value="1"/>
</dbReference>
<dbReference type="InterPro" id="IPR003959">
    <property type="entry name" value="ATPase_AAA_core"/>
</dbReference>
<name>A0A4Q4TDP6_9PEZI</name>
<evidence type="ECO:0000256" key="3">
    <source>
        <dbReference type="ARBA" id="ARBA00022792"/>
    </source>
</evidence>
<dbReference type="AlphaFoldDB" id="A0A4Q4TDP6"/>
<comment type="similarity">
    <text evidence="2">Belongs to the AAA ATPase family. BCS1 subfamily.</text>
</comment>
<reference evidence="6 7" key="1">
    <citation type="submission" date="2018-06" db="EMBL/GenBank/DDBJ databases">
        <title>Complete Genomes of Monosporascus.</title>
        <authorList>
            <person name="Robinson A.J."/>
            <person name="Natvig D.O."/>
        </authorList>
    </citation>
    <scope>NUCLEOTIDE SEQUENCE [LARGE SCALE GENOMIC DNA]</scope>
    <source>
        <strain evidence="6 7">CBS 110550</strain>
    </source>
</reference>
<dbReference type="OrthoDB" id="10251412at2759"/>
<evidence type="ECO:0008006" key="8">
    <source>
        <dbReference type="Google" id="ProtNLM"/>
    </source>
</evidence>
<sequence length="433" mass="48416">MAVIAIILSLWEFVFYNWGRIPGLTSTPSRFVTRLLTSSILVQDEPLKSEVLNWVAAKVLVPQQIVIWTRVLNACSVSRTASLWEGGSENSMENIRYLPALRNTWFFHKRRPFCLQYNRSSTPSVMDYDSGMPVHTDHEVLKIVCFGRSVSPIKEFFAACRAFAKDQKESSVIVRSSLGSHHSSDQKLLIPIRPMDTIHLDENIKSEILSDVRDYLNPWARRFYVSQAIPYRRGYLFYGPPGTDKTSLAIAIAGHVELSLYMLRLPNVDNDTSLALLFRRLDPQCIVLLEDIDAVGMKRDLSGAEKHGKGASYTLSGLLNILDGVTSQEGRIVIMTANKPEGLDKALIRRGRIDKEVYLGHVSADGAPQMFMRMTIPETSIEARVNVDKAGIPMTKAVDSDPTDSRAAVDGETREKLSLEFSSRIPANTLTPA</sequence>
<keyword evidence="7" id="KW-1185">Reference proteome</keyword>
<dbReference type="GO" id="GO:0016887">
    <property type="term" value="F:ATP hydrolysis activity"/>
    <property type="evidence" value="ECO:0007669"/>
    <property type="project" value="InterPro"/>
</dbReference>
<dbReference type="InterPro" id="IPR003593">
    <property type="entry name" value="AAA+_ATPase"/>
</dbReference>
<evidence type="ECO:0000259" key="4">
    <source>
        <dbReference type="SMART" id="SM00382"/>
    </source>
</evidence>
<evidence type="ECO:0000259" key="5">
    <source>
        <dbReference type="SMART" id="SM01024"/>
    </source>
</evidence>
<protein>
    <recommendedName>
        <fullName evidence="8">AAA+ ATPase domain-containing protein</fullName>
    </recommendedName>
</protein>
<dbReference type="SUPFAM" id="SSF52540">
    <property type="entry name" value="P-loop containing nucleoside triphosphate hydrolases"/>
    <property type="match status" value="1"/>
</dbReference>
<keyword evidence="3" id="KW-0496">Mitochondrion</keyword>
<dbReference type="InterPro" id="IPR050747">
    <property type="entry name" value="Mitochondrial_chaperone_BCS1"/>
</dbReference>
<dbReference type="STRING" id="155417.A0A4Q4TDP6"/>
<accession>A0A4Q4TDP6</accession>
<dbReference type="PANTHER" id="PTHR23070">
    <property type="entry name" value="BCS1 AAA-TYPE ATPASE"/>
    <property type="match status" value="1"/>
</dbReference>
<dbReference type="Proteomes" id="UP000293360">
    <property type="component" value="Unassembled WGS sequence"/>
</dbReference>
<evidence type="ECO:0000313" key="7">
    <source>
        <dbReference type="Proteomes" id="UP000293360"/>
    </source>
</evidence>
<keyword evidence="3" id="KW-0999">Mitochondrion inner membrane</keyword>
<dbReference type="Pfam" id="PF00004">
    <property type="entry name" value="AAA"/>
    <property type="match status" value="1"/>
</dbReference>
<dbReference type="GO" id="GO:0005743">
    <property type="term" value="C:mitochondrial inner membrane"/>
    <property type="evidence" value="ECO:0007669"/>
    <property type="project" value="UniProtKB-SubCell"/>
</dbReference>
<comment type="caution">
    <text evidence="6">The sequence shown here is derived from an EMBL/GenBank/DDBJ whole genome shotgun (WGS) entry which is preliminary data.</text>
</comment>
<feature type="domain" description="BCS1 N-terminal" evidence="5">
    <location>
        <begin position="22"/>
        <end position="198"/>
    </location>
</feature>
<evidence type="ECO:0000256" key="2">
    <source>
        <dbReference type="ARBA" id="ARBA00007448"/>
    </source>
</evidence>
<gene>
    <name evidence="6" type="ORF">DL764_005101</name>
</gene>
<dbReference type="SMART" id="SM00382">
    <property type="entry name" value="AAA"/>
    <property type="match status" value="1"/>
</dbReference>
<proteinExistence type="inferred from homology"/>